<comment type="caution">
    <text evidence="2">The sequence shown here is derived from an EMBL/GenBank/DDBJ whole genome shotgun (WGS) entry which is preliminary data.</text>
</comment>
<name>A0A226ECJ0_FOLCA</name>
<keyword evidence="1" id="KW-1133">Transmembrane helix</keyword>
<evidence type="ECO:0000313" key="3">
    <source>
        <dbReference type="Proteomes" id="UP000198287"/>
    </source>
</evidence>
<dbReference type="EMBL" id="LNIX01000005">
    <property type="protein sequence ID" value="OXA54757.1"/>
    <property type="molecule type" value="Genomic_DNA"/>
</dbReference>
<keyword evidence="3" id="KW-1185">Reference proteome</keyword>
<keyword evidence="1" id="KW-0812">Transmembrane</keyword>
<reference evidence="2 3" key="1">
    <citation type="submission" date="2015-12" db="EMBL/GenBank/DDBJ databases">
        <title>The genome of Folsomia candida.</title>
        <authorList>
            <person name="Faddeeva A."/>
            <person name="Derks M.F."/>
            <person name="Anvar Y."/>
            <person name="Smit S."/>
            <person name="Van Straalen N."/>
            <person name="Roelofs D."/>
        </authorList>
    </citation>
    <scope>NUCLEOTIDE SEQUENCE [LARGE SCALE GENOMIC DNA]</scope>
    <source>
        <strain evidence="2 3">VU population</strain>
        <tissue evidence="2">Whole body</tissue>
    </source>
</reference>
<organism evidence="2 3">
    <name type="scientific">Folsomia candida</name>
    <name type="common">Springtail</name>
    <dbReference type="NCBI Taxonomy" id="158441"/>
    <lineage>
        <taxon>Eukaryota</taxon>
        <taxon>Metazoa</taxon>
        <taxon>Ecdysozoa</taxon>
        <taxon>Arthropoda</taxon>
        <taxon>Hexapoda</taxon>
        <taxon>Collembola</taxon>
        <taxon>Entomobryomorpha</taxon>
        <taxon>Isotomoidea</taxon>
        <taxon>Isotomidae</taxon>
        <taxon>Proisotominae</taxon>
        <taxon>Folsomia</taxon>
    </lineage>
</organism>
<evidence type="ECO:0000256" key="1">
    <source>
        <dbReference type="SAM" id="Phobius"/>
    </source>
</evidence>
<gene>
    <name evidence="2" type="ORF">Fcan01_11732</name>
</gene>
<dbReference type="Proteomes" id="UP000198287">
    <property type="component" value="Unassembled WGS sequence"/>
</dbReference>
<sequence length="213" mass="23584">MGFETNRVAMWLRLFSFLVCINLTLCFLQEMTFYMEPDYGGNAFRFRTKEPDLTAYWPLWGEVKWLCGNGYWQGFGGTGYTDGSTFAYNSGGMTCTNTSVNSTMSMRFLGPLETTTPSVSIYSGSSYDPAGGTERIFTNLAANSFGFVPTYMALTGRSNWTGFINEDFSGNSTCFSTSELVAGISLEGIEIRSLVQGCNAIYESKYVDVDKVL</sequence>
<evidence type="ECO:0000313" key="2">
    <source>
        <dbReference type="EMBL" id="OXA54757.1"/>
    </source>
</evidence>
<dbReference type="AlphaFoldDB" id="A0A226ECJ0"/>
<feature type="transmembrane region" description="Helical" evidence="1">
    <location>
        <begin position="12"/>
        <end position="28"/>
    </location>
</feature>
<accession>A0A226ECJ0</accession>
<proteinExistence type="predicted"/>
<protein>
    <submittedName>
        <fullName evidence="2">Uncharacterized protein</fullName>
    </submittedName>
</protein>
<keyword evidence="1" id="KW-0472">Membrane</keyword>